<dbReference type="GO" id="GO:0003677">
    <property type="term" value="F:DNA binding"/>
    <property type="evidence" value="ECO:0007669"/>
    <property type="project" value="InterPro"/>
</dbReference>
<dbReference type="Pfam" id="PF01170">
    <property type="entry name" value="UPF0020"/>
    <property type="match status" value="1"/>
</dbReference>
<feature type="compositionally biased region" description="Low complexity" evidence="3">
    <location>
        <begin position="12"/>
        <end position="22"/>
    </location>
</feature>
<proteinExistence type="predicted"/>
<dbReference type="InterPro" id="IPR000241">
    <property type="entry name" value="RlmKL-like_Mtase"/>
</dbReference>
<evidence type="ECO:0000259" key="4">
    <source>
        <dbReference type="Pfam" id="PF01170"/>
    </source>
</evidence>
<organism evidence="5 6">
    <name type="scientific">Glycomyces paridis</name>
    <dbReference type="NCBI Taxonomy" id="2126555"/>
    <lineage>
        <taxon>Bacteria</taxon>
        <taxon>Bacillati</taxon>
        <taxon>Actinomycetota</taxon>
        <taxon>Actinomycetes</taxon>
        <taxon>Glycomycetales</taxon>
        <taxon>Glycomycetaceae</taxon>
        <taxon>Glycomyces</taxon>
    </lineage>
</organism>
<evidence type="ECO:0000256" key="1">
    <source>
        <dbReference type="ARBA" id="ARBA00022603"/>
    </source>
</evidence>
<reference evidence="5 6" key="1">
    <citation type="journal article" date="2018" name="Int. J. Syst. Evol. Microbiol.">
        <title>Glycomyces paridis sp. nov., isolated from the medicinal plant Paris polyphylla.</title>
        <authorList>
            <person name="Fang X.M."/>
            <person name="Bai J.L."/>
            <person name="Su J."/>
            <person name="Zhao L.L."/>
            <person name="Liu H.Y."/>
            <person name="Ma B.P."/>
            <person name="Zhang Y.Q."/>
            <person name="Yu L.Y."/>
        </authorList>
    </citation>
    <scope>NUCLEOTIDE SEQUENCE [LARGE SCALE GENOMIC DNA]</scope>
    <source>
        <strain evidence="5 6">CPCC 204357</strain>
    </source>
</reference>
<feature type="region of interest" description="Disordered" evidence="3">
    <location>
        <begin position="1"/>
        <end position="25"/>
    </location>
</feature>
<protein>
    <submittedName>
        <fullName evidence="5">Site-specific DNA-methyltransferase</fullName>
    </submittedName>
</protein>
<dbReference type="SUPFAM" id="SSF53335">
    <property type="entry name" value="S-adenosyl-L-methionine-dependent methyltransferases"/>
    <property type="match status" value="2"/>
</dbReference>
<dbReference type="GO" id="GO:0030488">
    <property type="term" value="P:tRNA methylation"/>
    <property type="evidence" value="ECO:0007669"/>
    <property type="project" value="TreeGrafter"/>
</dbReference>
<dbReference type="PRINTS" id="PR00508">
    <property type="entry name" value="S21N4MTFRASE"/>
</dbReference>
<feature type="domain" description="Ribosomal RNA large subunit methyltransferase K/L-like methyltransferase" evidence="4">
    <location>
        <begin position="61"/>
        <end position="171"/>
    </location>
</feature>
<keyword evidence="1 5" id="KW-0489">Methyltransferase</keyword>
<comment type="caution">
    <text evidence="5">The sequence shown here is derived from an EMBL/GenBank/DDBJ whole genome shotgun (WGS) entry which is preliminary data.</text>
</comment>
<dbReference type="Proteomes" id="UP000305792">
    <property type="component" value="Unassembled WGS sequence"/>
</dbReference>
<dbReference type="InterPro" id="IPR001091">
    <property type="entry name" value="RM_Methyltransferase"/>
</dbReference>
<keyword evidence="6" id="KW-1185">Reference proteome</keyword>
<accession>A0A4V4HMN4</accession>
<name>A0A4V4HMN4_9ACTN</name>
<dbReference type="Gene3D" id="3.40.50.150">
    <property type="entry name" value="Vaccinia Virus protein VP39"/>
    <property type="match status" value="2"/>
</dbReference>
<dbReference type="GO" id="GO:0008170">
    <property type="term" value="F:N-methyltransferase activity"/>
    <property type="evidence" value="ECO:0007669"/>
    <property type="project" value="InterPro"/>
</dbReference>
<evidence type="ECO:0000256" key="3">
    <source>
        <dbReference type="SAM" id="MobiDB-lite"/>
    </source>
</evidence>
<dbReference type="AlphaFoldDB" id="A0A4V4HMN4"/>
<evidence type="ECO:0000313" key="6">
    <source>
        <dbReference type="Proteomes" id="UP000305792"/>
    </source>
</evidence>
<dbReference type="InterPro" id="IPR029063">
    <property type="entry name" value="SAM-dependent_MTases_sf"/>
</dbReference>
<dbReference type="EMBL" id="STGX01000023">
    <property type="protein sequence ID" value="THV22876.1"/>
    <property type="molecule type" value="Genomic_DNA"/>
</dbReference>
<evidence type="ECO:0000313" key="5">
    <source>
        <dbReference type="EMBL" id="THV22876.1"/>
    </source>
</evidence>
<keyword evidence="2 5" id="KW-0808">Transferase</keyword>
<evidence type="ECO:0000256" key="2">
    <source>
        <dbReference type="ARBA" id="ARBA00022679"/>
    </source>
</evidence>
<dbReference type="PANTHER" id="PTHR14911">
    <property type="entry name" value="THUMP DOMAIN-CONTAINING"/>
    <property type="match status" value="1"/>
</dbReference>
<sequence>MRAPPPARPRRGTSTSSSGARCARPKSVVAVARSELSIWATGQVQPRRQRDGLYDQAGAVHPAKMWPRIAQSMIEHYSSPGEAVLDPMCGIGTVLIEAVRARRHALGVDCEAEWVDVARANLARARRTHPGTDGTVFCADARNLAATLADQPGGLPVDLVVTSPPYGPAVHGLPETARKTGGKIVRRAHRYATGKPHPGQLARGSSQKRLRTGLASIFGGCHTVLRRGGHMVITARPYTDKGELVDFPAVVIAAAEDAGFAYTDRHAALLARWDEADQTLYPHVTLFHLGNVRRQVEAGKLGIVRAHEDVLVFRKSR</sequence>
<dbReference type="GO" id="GO:0016423">
    <property type="term" value="F:tRNA (guanine) methyltransferase activity"/>
    <property type="evidence" value="ECO:0007669"/>
    <property type="project" value="TreeGrafter"/>
</dbReference>
<dbReference type="PANTHER" id="PTHR14911:SF13">
    <property type="entry name" value="TRNA (GUANINE(6)-N2)-METHYLTRANSFERASE THUMP3"/>
    <property type="match status" value="1"/>
</dbReference>
<gene>
    <name evidence="5" type="ORF">E9998_23635</name>
</gene>